<sequence>MLEIWIIPVILLTLLCFTIHLYFKYCFNYWKLRNIPSKIPKLIVGNIVDIFMGKYSPAKYVAQLCNVCEGPYVGFFILNKPYLAIKDPDIIKRILVTDFQSFPDKIFINNKHIDPTFSNSLLSLGNTQWKSMKPKVSRIFTPAKVKAMLAYTEKCAETLRLYINTKLYQKVDLKDITTRFSTEVVFSCVFGINSNCFAEGQSECNFYAHKIFPKEFVGLFKGFSYVFLPQLVKLFKYQFFDATACEFFQNVFYETMTHRENLKFRRNDLVDVLIDIKNQNSHHDAIGKGALFAQAIAFLGVGHETISAIVALTLYELCMNNDIQDSLREEIETVLGENKEITSQALDNMKFLNMVVCESLRKYPVIPFIQRKCVKDYFIPETGVVLEKGTPIIIPTHWLHYNPLFFNEPHKYDPERFNDNNMAMIHPYVYLPFSTGPRGCLGKRFALMSIKVCIIYLIKHFKLERDDATNDQLTFGSSHALDPKEGIPVRFKNL</sequence>
<dbReference type="InterPro" id="IPR017972">
    <property type="entry name" value="Cyt_P450_CS"/>
</dbReference>
<dbReference type="GO" id="GO:0004497">
    <property type="term" value="F:monooxygenase activity"/>
    <property type="evidence" value="ECO:0007669"/>
    <property type="project" value="UniProtKB-KW"/>
</dbReference>
<evidence type="ECO:0000256" key="13">
    <source>
        <dbReference type="PIRSR" id="PIRSR602401-1"/>
    </source>
</evidence>
<evidence type="ECO:0000256" key="10">
    <source>
        <dbReference type="ARBA" id="ARBA00023004"/>
    </source>
</evidence>
<evidence type="ECO:0000256" key="5">
    <source>
        <dbReference type="ARBA" id="ARBA00022617"/>
    </source>
</evidence>
<dbReference type="AlphaFoldDB" id="A0AAN7VK16"/>
<evidence type="ECO:0000256" key="8">
    <source>
        <dbReference type="ARBA" id="ARBA00022848"/>
    </source>
</evidence>
<keyword evidence="15" id="KW-0812">Transmembrane</keyword>
<dbReference type="Proteomes" id="UP001329430">
    <property type="component" value="Chromosome 3"/>
</dbReference>
<dbReference type="PRINTS" id="PR00385">
    <property type="entry name" value="P450"/>
</dbReference>
<dbReference type="GO" id="GO:0016705">
    <property type="term" value="F:oxidoreductase activity, acting on paired donors, with incorporation or reduction of molecular oxygen"/>
    <property type="evidence" value="ECO:0007669"/>
    <property type="project" value="InterPro"/>
</dbReference>
<dbReference type="Pfam" id="PF00067">
    <property type="entry name" value="p450"/>
    <property type="match status" value="1"/>
</dbReference>
<comment type="cofactor">
    <cofactor evidence="1 13">
        <name>heme</name>
        <dbReference type="ChEBI" id="CHEBI:30413"/>
    </cofactor>
</comment>
<proteinExistence type="inferred from homology"/>
<evidence type="ECO:0000313" key="16">
    <source>
        <dbReference type="EMBL" id="KAK5646916.1"/>
    </source>
</evidence>
<keyword evidence="8" id="KW-0492">Microsome</keyword>
<evidence type="ECO:0000256" key="15">
    <source>
        <dbReference type="SAM" id="Phobius"/>
    </source>
</evidence>
<keyword evidence="11 14" id="KW-0503">Monooxygenase</keyword>
<dbReference type="FunFam" id="1.10.630.10:FF:000042">
    <property type="entry name" value="Cytochrome P450"/>
    <property type="match status" value="1"/>
</dbReference>
<organism evidence="16 17">
    <name type="scientific">Pyrocoelia pectoralis</name>
    <dbReference type="NCBI Taxonomy" id="417401"/>
    <lineage>
        <taxon>Eukaryota</taxon>
        <taxon>Metazoa</taxon>
        <taxon>Ecdysozoa</taxon>
        <taxon>Arthropoda</taxon>
        <taxon>Hexapoda</taxon>
        <taxon>Insecta</taxon>
        <taxon>Pterygota</taxon>
        <taxon>Neoptera</taxon>
        <taxon>Endopterygota</taxon>
        <taxon>Coleoptera</taxon>
        <taxon>Polyphaga</taxon>
        <taxon>Elateriformia</taxon>
        <taxon>Elateroidea</taxon>
        <taxon>Lampyridae</taxon>
        <taxon>Lampyrinae</taxon>
        <taxon>Pyrocoelia</taxon>
    </lineage>
</organism>
<dbReference type="GO" id="GO:0020037">
    <property type="term" value="F:heme binding"/>
    <property type="evidence" value="ECO:0007669"/>
    <property type="project" value="InterPro"/>
</dbReference>
<evidence type="ECO:0000256" key="3">
    <source>
        <dbReference type="ARBA" id="ARBA00004406"/>
    </source>
</evidence>
<comment type="similarity">
    <text evidence="4 14">Belongs to the cytochrome P450 family.</text>
</comment>
<dbReference type="InterPro" id="IPR036396">
    <property type="entry name" value="Cyt_P450_sf"/>
</dbReference>
<keyword evidence="17" id="KW-1185">Reference proteome</keyword>
<dbReference type="PANTHER" id="PTHR24292:SF45">
    <property type="entry name" value="CYTOCHROME P450 6G1-RELATED"/>
    <property type="match status" value="1"/>
</dbReference>
<evidence type="ECO:0000313" key="17">
    <source>
        <dbReference type="Proteomes" id="UP001329430"/>
    </source>
</evidence>
<dbReference type="PANTHER" id="PTHR24292">
    <property type="entry name" value="CYTOCHROME P450"/>
    <property type="match status" value="1"/>
</dbReference>
<evidence type="ECO:0000256" key="9">
    <source>
        <dbReference type="ARBA" id="ARBA00023002"/>
    </source>
</evidence>
<dbReference type="GO" id="GO:0005789">
    <property type="term" value="C:endoplasmic reticulum membrane"/>
    <property type="evidence" value="ECO:0007669"/>
    <property type="project" value="UniProtKB-SubCell"/>
</dbReference>
<keyword evidence="5 13" id="KW-0349">Heme</keyword>
<dbReference type="SUPFAM" id="SSF48264">
    <property type="entry name" value="Cytochrome P450"/>
    <property type="match status" value="1"/>
</dbReference>
<dbReference type="GO" id="GO:0005506">
    <property type="term" value="F:iron ion binding"/>
    <property type="evidence" value="ECO:0007669"/>
    <property type="project" value="InterPro"/>
</dbReference>
<evidence type="ECO:0000256" key="7">
    <source>
        <dbReference type="ARBA" id="ARBA00022824"/>
    </source>
</evidence>
<keyword evidence="7" id="KW-0256">Endoplasmic reticulum</keyword>
<feature type="binding site" description="axial binding residue" evidence="13">
    <location>
        <position position="440"/>
    </location>
    <ligand>
        <name>heme</name>
        <dbReference type="ChEBI" id="CHEBI:30413"/>
    </ligand>
    <ligandPart>
        <name>Fe</name>
        <dbReference type="ChEBI" id="CHEBI:18248"/>
    </ligandPart>
</feature>
<evidence type="ECO:0000256" key="6">
    <source>
        <dbReference type="ARBA" id="ARBA00022723"/>
    </source>
</evidence>
<evidence type="ECO:0000256" key="4">
    <source>
        <dbReference type="ARBA" id="ARBA00010617"/>
    </source>
</evidence>
<gene>
    <name evidence="16" type="ORF">RI129_005380</name>
</gene>
<evidence type="ECO:0000256" key="1">
    <source>
        <dbReference type="ARBA" id="ARBA00001971"/>
    </source>
</evidence>
<dbReference type="PROSITE" id="PS00086">
    <property type="entry name" value="CYTOCHROME_P450"/>
    <property type="match status" value="1"/>
</dbReference>
<protein>
    <recommendedName>
        <fullName evidence="18">Cytochrome P450</fullName>
    </recommendedName>
</protein>
<keyword evidence="10 13" id="KW-0408">Iron</keyword>
<dbReference type="InterPro" id="IPR002401">
    <property type="entry name" value="Cyt_P450_E_grp-I"/>
</dbReference>
<accession>A0AAN7VK16</accession>
<keyword evidence="6 13" id="KW-0479">Metal-binding</keyword>
<keyword evidence="15" id="KW-1133">Transmembrane helix</keyword>
<dbReference type="PRINTS" id="PR00463">
    <property type="entry name" value="EP450I"/>
</dbReference>
<evidence type="ECO:0000256" key="14">
    <source>
        <dbReference type="RuleBase" id="RU000461"/>
    </source>
</evidence>
<keyword evidence="12 15" id="KW-0472">Membrane</keyword>
<comment type="caution">
    <text evidence="16">The sequence shown here is derived from an EMBL/GenBank/DDBJ whole genome shotgun (WGS) entry which is preliminary data.</text>
</comment>
<keyword evidence="9 14" id="KW-0560">Oxidoreductase</keyword>
<name>A0AAN7VK16_9COLE</name>
<dbReference type="CDD" id="cd11056">
    <property type="entry name" value="CYP6-like"/>
    <property type="match status" value="1"/>
</dbReference>
<evidence type="ECO:0000256" key="12">
    <source>
        <dbReference type="ARBA" id="ARBA00023136"/>
    </source>
</evidence>
<dbReference type="InterPro" id="IPR050476">
    <property type="entry name" value="Insect_CytP450_Detox"/>
</dbReference>
<reference evidence="16 17" key="1">
    <citation type="journal article" date="2024" name="Insects">
        <title>An Improved Chromosome-Level Genome Assembly of the Firefly Pyrocoelia pectoralis.</title>
        <authorList>
            <person name="Fu X."/>
            <person name="Meyer-Rochow V.B."/>
            <person name="Ballantyne L."/>
            <person name="Zhu X."/>
        </authorList>
    </citation>
    <scope>NUCLEOTIDE SEQUENCE [LARGE SCALE GENOMIC DNA]</scope>
    <source>
        <strain evidence="16">XCY_ONT2</strain>
    </source>
</reference>
<dbReference type="InterPro" id="IPR001128">
    <property type="entry name" value="Cyt_P450"/>
</dbReference>
<evidence type="ECO:0000256" key="2">
    <source>
        <dbReference type="ARBA" id="ARBA00004174"/>
    </source>
</evidence>
<evidence type="ECO:0000256" key="11">
    <source>
        <dbReference type="ARBA" id="ARBA00023033"/>
    </source>
</evidence>
<comment type="subcellular location">
    <subcellularLocation>
        <location evidence="3">Endoplasmic reticulum membrane</location>
        <topology evidence="3">Peripheral membrane protein</topology>
    </subcellularLocation>
    <subcellularLocation>
        <location evidence="2">Microsome membrane</location>
        <topology evidence="2">Peripheral membrane protein</topology>
    </subcellularLocation>
</comment>
<dbReference type="Gene3D" id="1.10.630.10">
    <property type="entry name" value="Cytochrome P450"/>
    <property type="match status" value="1"/>
</dbReference>
<dbReference type="EMBL" id="JAVRBK010000003">
    <property type="protein sequence ID" value="KAK5646916.1"/>
    <property type="molecule type" value="Genomic_DNA"/>
</dbReference>
<evidence type="ECO:0008006" key="18">
    <source>
        <dbReference type="Google" id="ProtNLM"/>
    </source>
</evidence>
<feature type="transmembrane region" description="Helical" evidence="15">
    <location>
        <begin position="6"/>
        <end position="23"/>
    </location>
</feature>